<dbReference type="PhylomeDB" id="B4LC86"/>
<evidence type="ECO:0000313" key="2">
    <source>
        <dbReference type="EMBL" id="EDW70914.1"/>
    </source>
</evidence>
<dbReference type="HOGENOM" id="CLU_1316663_0_0_1"/>
<dbReference type="AlphaFoldDB" id="B4LC86"/>
<dbReference type="Pfam" id="PF13837">
    <property type="entry name" value="Myb_DNA-bind_4"/>
    <property type="match status" value="1"/>
</dbReference>
<keyword evidence="3" id="KW-1185">Reference proteome</keyword>
<dbReference type="InterPro" id="IPR026095">
    <property type="entry name" value="Myb/SANT-like_DNA-bd_dom_prot"/>
</dbReference>
<protein>
    <recommendedName>
        <fullName evidence="1">Myb/SANT-like DNA-binding domain-containing protein</fullName>
    </recommendedName>
</protein>
<sequence>MTRKWSDKETKLLLRLYLKYKQEFHERHKKRTEIWQHVVREFEQHGFRTSYIKLDRKFRNMCRTYFNIKRQNKDVEPNWEYFGPMDEILAGTVPETSDQGRPEVEETEPRLEVKKEELGTDYPAVLMDEPNFDELVSSRISEDQREIDVENAGFATGLEAQRVAELRAIRITLEEANEIQRQRNSLLHERNELMKQYLATKFKYNPHLY</sequence>
<dbReference type="Gene3D" id="1.10.10.60">
    <property type="entry name" value="Homeodomain-like"/>
    <property type="match status" value="1"/>
</dbReference>
<dbReference type="Proteomes" id="UP000008792">
    <property type="component" value="Unassembled WGS sequence"/>
</dbReference>
<evidence type="ECO:0000313" key="3">
    <source>
        <dbReference type="Proteomes" id="UP000008792"/>
    </source>
</evidence>
<dbReference type="GO" id="GO:0045893">
    <property type="term" value="P:positive regulation of DNA-templated transcription"/>
    <property type="evidence" value="ECO:0007669"/>
    <property type="project" value="TreeGrafter"/>
</dbReference>
<dbReference type="EMBL" id="CH940647">
    <property type="protein sequence ID" value="EDW70914.1"/>
    <property type="molecule type" value="Genomic_DNA"/>
</dbReference>
<dbReference type="PANTHER" id="PTHR22666:SF3">
    <property type="entry name" value="MYB_SANT-LIKE DNA-BINDING DOMAIN-CONTAINING PROTEIN 1"/>
    <property type="match status" value="1"/>
</dbReference>
<accession>B4LC86</accession>
<feature type="domain" description="Myb/SANT-like DNA-binding" evidence="1">
    <location>
        <begin position="3"/>
        <end position="88"/>
    </location>
</feature>
<dbReference type="OMA" id="KRTEIWQ"/>
<evidence type="ECO:0000259" key="1">
    <source>
        <dbReference type="Pfam" id="PF13837"/>
    </source>
</evidence>
<reference evidence="2 3" key="1">
    <citation type="journal article" date="2007" name="Nature">
        <title>Evolution of genes and genomes on the Drosophila phylogeny.</title>
        <authorList>
            <consortium name="Drosophila 12 Genomes Consortium"/>
            <person name="Clark A.G."/>
            <person name="Eisen M.B."/>
            <person name="Smith D.R."/>
            <person name="Bergman C.M."/>
            <person name="Oliver B."/>
            <person name="Markow T.A."/>
            <person name="Kaufman T.C."/>
            <person name="Kellis M."/>
            <person name="Gelbart W."/>
            <person name="Iyer V.N."/>
            <person name="Pollard D.A."/>
            <person name="Sackton T.B."/>
            <person name="Larracuente A.M."/>
            <person name="Singh N.D."/>
            <person name="Abad J.P."/>
            <person name="Abt D.N."/>
            <person name="Adryan B."/>
            <person name="Aguade M."/>
            <person name="Akashi H."/>
            <person name="Anderson W.W."/>
            <person name="Aquadro C.F."/>
            <person name="Ardell D.H."/>
            <person name="Arguello R."/>
            <person name="Artieri C.G."/>
            <person name="Barbash D.A."/>
            <person name="Barker D."/>
            <person name="Barsanti P."/>
            <person name="Batterham P."/>
            <person name="Batzoglou S."/>
            <person name="Begun D."/>
            <person name="Bhutkar A."/>
            <person name="Blanco E."/>
            <person name="Bosak S.A."/>
            <person name="Bradley R.K."/>
            <person name="Brand A.D."/>
            <person name="Brent M.R."/>
            <person name="Brooks A.N."/>
            <person name="Brown R.H."/>
            <person name="Butlin R.K."/>
            <person name="Caggese C."/>
            <person name="Calvi B.R."/>
            <person name="Bernardo de Carvalho A."/>
            <person name="Caspi A."/>
            <person name="Castrezana S."/>
            <person name="Celniker S.E."/>
            <person name="Chang J.L."/>
            <person name="Chapple C."/>
            <person name="Chatterji S."/>
            <person name="Chinwalla A."/>
            <person name="Civetta A."/>
            <person name="Clifton S.W."/>
            <person name="Comeron J.M."/>
            <person name="Costello J.C."/>
            <person name="Coyne J.A."/>
            <person name="Daub J."/>
            <person name="David R.G."/>
            <person name="Delcher A.L."/>
            <person name="Delehaunty K."/>
            <person name="Do C.B."/>
            <person name="Ebling H."/>
            <person name="Edwards K."/>
            <person name="Eickbush T."/>
            <person name="Evans J.D."/>
            <person name="Filipski A."/>
            <person name="Findeiss S."/>
            <person name="Freyhult E."/>
            <person name="Fulton L."/>
            <person name="Fulton R."/>
            <person name="Garcia A.C."/>
            <person name="Gardiner A."/>
            <person name="Garfield D.A."/>
            <person name="Garvin B.E."/>
            <person name="Gibson G."/>
            <person name="Gilbert D."/>
            <person name="Gnerre S."/>
            <person name="Godfrey J."/>
            <person name="Good R."/>
            <person name="Gotea V."/>
            <person name="Gravely B."/>
            <person name="Greenberg A.J."/>
            <person name="Griffiths-Jones S."/>
            <person name="Gross S."/>
            <person name="Guigo R."/>
            <person name="Gustafson E.A."/>
            <person name="Haerty W."/>
            <person name="Hahn M.W."/>
            <person name="Halligan D.L."/>
            <person name="Halpern A.L."/>
            <person name="Halter G.M."/>
            <person name="Han M.V."/>
            <person name="Heger A."/>
            <person name="Hillier L."/>
            <person name="Hinrichs A.S."/>
            <person name="Holmes I."/>
            <person name="Hoskins R.A."/>
            <person name="Hubisz M.J."/>
            <person name="Hultmark D."/>
            <person name="Huntley M.A."/>
            <person name="Jaffe D.B."/>
            <person name="Jagadeeshan S."/>
            <person name="Jeck W.R."/>
            <person name="Johnson J."/>
            <person name="Jones C.D."/>
            <person name="Jordan W.C."/>
            <person name="Karpen G.H."/>
            <person name="Kataoka E."/>
            <person name="Keightley P.D."/>
            <person name="Kheradpour P."/>
            <person name="Kirkness E.F."/>
            <person name="Koerich L.B."/>
            <person name="Kristiansen K."/>
            <person name="Kudrna D."/>
            <person name="Kulathinal R.J."/>
            <person name="Kumar S."/>
            <person name="Kwok R."/>
            <person name="Lander E."/>
            <person name="Langley C.H."/>
            <person name="Lapoint R."/>
            <person name="Lazzaro B.P."/>
            <person name="Lee S.J."/>
            <person name="Levesque L."/>
            <person name="Li R."/>
            <person name="Lin C.F."/>
            <person name="Lin M.F."/>
            <person name="Lindblad-Toh K."/>
            <person name="Llopart A."/>
            <person name="Long M."/>
            <person name="Low L."/>
            <person name="Lozovsky E."/>
            <person name="Lu J."/>
            <person name="Luo M."/>
            <person name="Machado C.A."/>
            <person name="Makalowski W."/>
            <person name="Marzo M."/>
            <person name="Matsuda M."/>
            <person name="Matzkin L."/>
            <person name="McAllister B."/>
            <person name="McBride C.S."/>
            <person name="McKernan B."/>
            <person name="McKernan K."/>
            <person name="Mendez-Lago M."/>
            <person name="Minx P."/>
            <person name="Mollenhauer M.U."/>
            <person name="Montooth K."/>
            <person name="Mount S.M."/>
            <person name="Mu X."/>
            <person name="Myers E."/>
            <person name="Negre B."/>
            <person name="Newfeld S."/>
            <person name="Nielsen R."/>
            <person name="Noor M.A."/>
            <person name="O'Grady P."/>
            <person name="Pachter L."/>
            <person name="Papaceit M."/>
            <person name="Parisi M.J."/>
            <person name="Parisi M."/>
            <person name="Parts L."/>
            <person name="Pedersen J.S."/>
            <person name="Pesole G."/>
            <person name="Phillippy A.M."/>
            <person name="Ponting C.P."/>
            <person name="Pop M."/>
            <person name="Porcelli D."/>
            <person name="Powell J.R."/>
            <person name="Prohaska S."/>
            <person name="Pruitt K."/>
            <person name="Puig M."/>
            <person name="Quesneville H."/>
            <person name="Ram K.R."/>
            <person name="Rand D."/>
            <person name="Rasmussen M.D."/>
            <person name="Reed L.K."/>
            <person name="Reenan R."/>
            <person name="Reily A."/>
            <person name="Remington K.A."/>
            <person name="Rieger T.T."/>
            <person name="Ritchie M.G."/>
            <person name="Robin C."/>
            <person name="Rogers Y.H."/>
            <person name="Rohde C."/>
            <person name="Rozas J."/>
            <person name="Rubenfield M.J."/>
            <person name="Ruiz A."/>
            <person name="Russo S."/>
            <person name="Salzberg S.L."/>
            <person name="Sanchez-Gracia A."/>
            <person name="Saranga D.J."/>
            <person name="Sato H."/>
            <person name="Schaeffer S.W."/>
            <person name="Schatz M.C."/>
            <person name="Schlenke T."/>
            <person name="Schwartz R."/>
            <person name="Segarra C."/>
            <person name="Singh R.S."/>
            <person name="Sirot L."/>
            <person name="Sirota M."/>
            <person name="Sisneros N.B."/>
            <person name="Smith C.D."/>
            <person name="Smith T.F."/>
            <person name="Spieth J."/>
            <person name="Stage D.E."/>
            <person name="Stark A."/>
            <person name="Stephan W."/>
            <person name="Strausberg R.L."/>
            <person name="Strempel S."/>
            <person name="Sturgill D."/>
            <person name="Sutton G."/>
            <person name="Sutton G.G."/>
            <person name="Tao W."/>
            <person name="Teichmann S."/>
            <person name="Tobari Y.N."/>
            <person name="Tomimura Y."/>
            <person name="Tsolas J.M."/>
            <person name="Valente V.L."/>
            <person name="Venter E."/>
            <person name="Venter J.C."/>
            <person name="Vicario S."/>
            <person name="Vieira F.G."/>
            <person name="Vilella A.J."/>
            <person name="Villasante A."/>
            <person name="Walenz B."/>
            <person name="Wang J."/>
            <person name="Wasserman M."/>
            <person name="Watts T."/>
            <person name="Wilson D."/>
            <person name="Wilson R.K."/>
            <person name="Wing R.A."/>
            <person name="Wolfner M.F."/>
            <person name="Wong A."/>
            <person name="Wong G.K."/>
            <person name="Wu C.I."/>
            <person name="Wu G."/>
            <person name="Yamamoto D."/>
            <person name="Yang H.P."/>
            <person name="Yang S.P."/>
            <person name="Yorke J.A."/>
            <person name="Yoshida K."/>
            <person name="Zdobnov E."/>
            <person name="Zhang P."/>
            <person name="Zhang Y."/>
            <person name="Zimin A.V."/>
            <person name="Baldwin J."/>
            <person name="Abdouelleil A."/>
            <person name="Abdulkadir J."/>
            <person name="Abebe A."/>
            <person name="Abera B."/>
            <person name="Abreu J."/>
            <person name="Acer S.C."/>
            <person name="Aftuck L."/>
            <person name="Alexander A."/>
            <person name="An P."/>
            <person name="Anderson E."/>
            <person name="Anderson S."/>
            <person name="Arachi H."/>
            <person name="Azer M."/>
            <person name="Bachantsang P."/>
            <person name="Barry A."/>
            <person name="Bayul T."/>
            <person name="Berlin A."/>
            <person name="Bessette D."/>
            <person name="Bloom T."/>
            <person name="Blye J."/>
            <person name="Boguslavskiy L."/>
            <person name="Bonnet C."/>
            <person name="Boukhgalter B."/>
            <person name="Bourzgui I."/>
            <person name="Brown A."/>
            <person name="Cahill P."/>
            <person name="Channer S."/>
            <person name="Cheshatsang Y."/>
            <person name="Chuda L."/>
            <person name="Citroen M."/>
            <person name="Collymore A."/>
            <person name="Cooke P."/>
            <person name="Costello M."/>
            <person name="D'Aco K."/>
            <person name="Daza R."/>
            <person name="De Haan G."/>
            <person name="DeGray S."/>
            <person name="DeMaso C."/>
            <person name="Dhargay N."/>
            <person name="Dooley K."/>
            <person name="Dooley E."/>
            <person name="Doricent M."/>
            <person name="Dorje P."/>
            <person name="Dorjee K."/>
            <person name="Dupes A."/>
            <person name="Elong R."/>
            <person name="Falk J."/>
            <person name="Farina A."/>
            <person name="Faro S."/>
            <person name="Ferguson D."/>
            <person name="Fisher S."/>
            <person name="Foley C.D."/>
            <person name="Franke A."/>
            <person name="Friedrich D."/>
            <person name="Gadbois L."/>
            <person name="Gearin G."/>
            <person name="Gearin C.R."/>
            <person name="Giannoukos G."/>
            <person name="Goode T."/>
            <person name="Graham J."/>
            <person name="Grandbois E."/>
            <person name="Grewal S."/>
            <person name="Gyaltsen K."/>
            <person name="Hafez N."/>
            <person name="Hagos B."/>
            <person name="Hall J."/>
            <person name="Henson C."/>
            <person name="Hollinger A."/>
            <person name="Honan T."/>
            <person name="Huard M.D."/>
            <person name="Hughes L."/>
            <person name="Hurhula B."/>
            <person name="Husby M.E."/>
            <person name="Kamat A."/>
            <person name="Kanga B."/>
            <person name="Kashin S."/>
            <person name="Khazanovich D."/>
            <person name="Kisner P."/>
            <person name="Lance K."/>
            <person name="Lara M."/>
            <person name="Lee W."/>
            <person name="Lennon N."/>
            <person name="Letendre F."/>
            <person name="LeVine R."/>
            <person name="Lipovsky A."/>
            <person name="Liu X."/>
            <person name="Liu J."/>
            <person name="Liu S."/>
            <person name="Lokyitsang T."/>
            <person name="Lokyitsang Y."/>
            <person name="Lubonja R."/>
            <person name="Lui A."/>
            <person name="MacDonald P."/>
            <person name="Magnisalis V."/>
            <person name="Maru K."/>
            <person name="Matthews C."/>
            <person name="McCusker W."/>
            <person name="McDonough S."/>
            <person name="Mehta T."/>
            <person name="Meldrim J."/>
            <person name="Meneus L."/>
            <person name="Mihai O."/>
            <person name="Mihalev A."/>
            <person name="Mihova T."/>
            <person name="Mittelman R."/>
            <person name="Mlenga V."/>
            <person name="Montmayeur A."/>
            <person name="Mulrain L."/>
            <person name="Navidi A."/>
            <person name="Naylor J."/>
            <person name="Negash T."/>
            <person name="Nguyen T."/>
            <person name="Nguyen N."/>
            <person name="Nicol R."/>
            <person name="Norbu C."/>
            <person name="Norbu N."/>
            <person name="Novod N."/>
            <person name="O'Neill B."/>
            <person name="Osman S."/>
            <person name="Markiewicz E."/>
            <person name="Oyono O.L."/>
            <person name="Patti C."/>
            <person name="Phunkhang P."/>
            <person name="Pierre F."/>
            <person name="Priest M."/>
            <person name="Raghuraman S."/>
            <person name="Rege F."/>
            <person name="Reyes R."/>
            <person name="Rise C."/>
            <person name="Rogov P."/>
            <person name="Ross K."/>
            <person name="Ryan E."/>
            <person name="Settipalli S."/>
            <person name="Shea T."/>
            <person name="Sherpa N."/>
            <person name="Shi L."/>
            <person name="Shih D."/>
            <person name="Sparrow T."/>
            <person name="Spaulding J."/>
            <person name="Stalker J."/>
            <person name="Stange-Thomann N."/>
            <person name="Stavropoulos S."/>
            <person name="Stone C."/>
            <person name="Strader C."/>
            <person name="Tesfaye S."/>
            <person name="Thomson T."/>
            <person name="Thoulutsang Y."/>
            <person name="Thoulutsang D."/>
            <person name="Topham K."/>
            <person name="Topping I."/>
            <person name="Tsamla T."/>
            <person name="Vassiliev H."/>
            <person name="Vo A."/>
            <person name="Wangchuk T."/>
            <person name="Wangdi T."/>
            <person name="Weiand M."/>
            <person name="Wilkinson J."/>
            <person name="Wilson A."/>
            <person name="Yadav S."/>
            <person name="Young G."/>
            <person name="Yu Q."/>
            <person name="Zembek L."/>
            <person name="Zhong D."/>
            <person name="Zimmer A."/>
            <person name="Zwirko Z."/>
            <person name="Jaffe D.B."/>
            <person name="Alvarez P."/>
            <person name="Brockman W."/>
            <person name="Butler J."/>
            <person name="Chin C."/>
            <person name="Gnerre S."/>
            <person name="Grabherr M."/>
            <person name="Kleber M."/>
            <person name="Mauceli E."/>
            <person name="MacCallum I."/>
        </authorList>
    </citation>
    <scope>NUCLEOTIDE SEQUENCE [LARGE SCALE GENOMIC DNA]</scope>
    <source>
        <strain evidence="3">Tucson 15010-1051.87</strain>
    </source>
</reference>
<organism evidence="2 3">
    <name type="scientific">Drosophila virilis</name>
    <name type="common">Fruit fly</name>
    <dbReference type="NCBI Taxonomy" id="7244"/>
    <lineage>
        <taxon>Eukaryota</taxon>
        <taxon>Metazoa</taxon>
        <taxon>Ecdysozoa</taxon>
        <taxon>Arthropoda</taxon>
        <taxon>Hexapoda</taxon>
        <taxon>Insecta</taxon>
        <taxon>Pterygota</taxon>
        <taxon>Neoptera</taxon>
        <taxon>Endopterygota</taxon>
        <taxon>Diptera</taxon>
        <taxon>Brachycera</taxon>
        <taxon>Muscomorpha</taxon>
        <taxon>Ephydroidea</taxon>
        <taxon>Drosophilidae</taxon>
        <taxon>Drosophila</taxon>
    </lineage>
</organism>
<dbReference type="KEGG" id="dvi:6623448"/>
<dbReference type="OrthoDB" id="6346437at2759"/>
<dbReference type="eggNOG" id="KOG4282">
    <property type="taxonomic scope" value="Eukaryota"/>
</dbReference>
<gene>
    <name evidence="2" type="primary">Dvir\GJ11282</name>
    <name evidence="2" type="ORF">Dvir_GJ11282</name>
</gene>
<name>B4LC86_DROVI</name>
<dbReference type="InterPro" id="IPR044822">
    <property type="entry name" value="Myb_DNA-bind_4"/>
</dbReference>
<dbReference type="InParanoid" id="B4LC86"/>
<dbReference type="PANTHER" id="PTHR22666">
    <property type="entry name" value="MYB_SANT-LIKE DNA-BINDING DOMAIN-CONTAINING PROTEIN 1"/>
    <property type="match status" value="1"/>
</dbReference>
<proteinExistence type="predicted"/>
<dbReference type="GO" id="GO:0016604">
    <property type="term" value="C:nuclear body"/>
    <property type="evidence" value="ECO:0007669"/>
    <property type="project" value="TreeGrafter"/>
</dbReference>